<dbReference type="InterPro" id="IPR011008">
    <property type="entry name" value="Dimeric_a/b-barrel"/>
</dbReference>
<evidence type="ECO:0000256" key="3">
    <source>
        <dbReference type="ARBA" id="ARBA00023163"/>
    </source>
</evidence>
<accession>A0A1V6N1A3</accession>
<dbReference type="PANTHER" id="PTHR30154:SF34">
    <property type="entry name" value="TRANSCRIPTIONAL REGULATOR AZLB"/>
    <property type="match status" value="1"/>
</dbReference>
<dbReference type="PROSITE" id="PS50956">
    <property type="entry name" value="HTH_ASNC_2"/>
    <property type="match status" value="1"/>
</dbReference>
<name>A0A1V6N1A3_METAZ</name>
<evidence type="ECO:0000313" key="6">
    <source>
        <dbReference type="Proteomes" id="UP000191661"/>
    </source>
</evidence>
<keyword evidence="2" id="KW-0238">DNA-binding</keyword>
<reference evidence="5 6" key="1">
    <citation type="submission" date="2014-12" db="EMBL/GenBank/DDBJ databases">
        <title>Genome sequence of Methanobrevibacter arboriphilicus DH1, DSM1125.</title>
        <authorList>
            <person name="Poehlein A."/>
            <person name="Thauer R.K."/>
            <person name="Seedorf H."/>
            <person name="Daniel R."/>
        </authorList>
    </citation>
    <scope>NUCLEOTIDE SEQUENCE [LARGE SCALE GENOMIC DNA]</scope>
    <source>
        <strain evidence="5 6">DH1</strain>
    </source>
</reference>
<dbReference type="GO" id="GO:0043200">
    <property type="term" value="P:response to amino acid"/>
    <property type="evidence" value="ECO:0007669"/>
    <property type="project" value="TreeGrafter"/>
</dbReference>
<keyword evidence="1" id="KW-0805">Transcription regulation</keyword>
<dbReference type="GO" id="GO:0043565">
    <property type="term" value="F:sequence-specific DNA binding"/>
    <property type="evidence" value="ECO:0007669"/>
    <property type="project" value="InterPro"/>
</dbReference>
<evidence type="ECO:0000256" key="2">
    <source>
        <dbReference type="ARBA" id="ARBA00023125"/>
    </source>
</evidence>
<dbReference type="OrthoDB" id="6995at2157"/>
<dbReference type="SUPFAM" id="SSF46785">
    <property type="entry name" value="Winged helix' DNA-binding domain"/>
    <property type="match status" value="1"/>
</dbReference>
<dbReference type="SMART" id="SM00344">
    <property type="entry name" value="HTH_ASNC"/>
    <property type="match status" value="1"/>
</dbReference>
<dbReference type="PANTHER" id="PTHR30154">
    <property type="entry name" value="LEUCINE-RESPONSIVE REGULATORY PROTEIN"/>
    <property type="match status" value="1"/>
</dbReference>
<dbReference type="PRINTS" id="PR00033">
    <property type="entry name" value="HTHASNC"/>
</dbReference>
<evidence type="ECO:0000256" key="1">
    <source>
        <dbReference type="ARBA" id="ARBA00023015"/>
    </source>
</evidence>
<dbReference type="CDD" id="cd00090">
    <property type="entry name" value="HTH_ARSR"/>
    <property type="match status" value="1"/>
</dbReference>
<dbReference type="InterPro" id="IPR036390">
    <property type="entry name" value="WH_DNA-bd_sf"/>
</dbReference>
<dbReference type="Pfam" id="PF13412">
    <property type="entry name" value="HTH_24"/>
    <property type="match status" value="1"/>
</dbReference>
<evidence type="ECO:0000259" key="4">
    <source>
        <dbReference type="PROSITE" id="PS50956"/>
    </source>
</evidence>
<proteinExistence type="predicted"/>
<dbReference type="AlphaFoldDB" id="A0A1V6N1A3"/>
<dbReference type="Proteomes" id="UP000191661">
    <property type="component" value="Unassembled WGS sequence"/>
</dbReference>
<dbReference type="RefSeq" id="WP_080460848.1">
    <property type="nucleotide sequence ID" value="NZ_JXMW01000021.1"/>
</dbReference>
<dbReference type="Gene3D" id="3.30.70.920">
    <property type="match status" value="1"/>
</dbReference>
<dbReference type="InterPro" id="IPR000485">
    <property type="entry name" value="AsnC-type_HTH_dom"/>
</dbReference>
<dbReference type="InterPro" id="IPR019887">
    <property type="entry name" value="Tscrpt_reg_AsnC/Lrp_C"/>
</dbReference>
<dbReference type="GO" id="GO:0005829">
    <property type="term" value="C:cytosol"/>
    <property type="evidence" value="ECO:0007669"/>
    <property type="project" value="TreeGrafter"/>
</dbReference>
<dbReference type="InterPro" id="IPR011991">
    <property type="entry name" value="ArsR-like_HTH"/>
</dbReference>
<sequence length="159" mass="18240">MNSNNKDEVVIIDETDKNIIEMINEDARTPYRQISRELDISVGTVHNRVDKLMKTGVIKKFAPIMDHRKLGYGLTSIIGVRVKGGKLQNWESKESFNKHVLAIYDVTGEYDAFLIAKFKDTDELDSFVKDLLKEPYVERTYTQTVLNVVKEDSSSVHML</sequence>
<protein>
    <submittedName>
        <fullName evidence="5">Transcriptional regulator</fullName>
    </submittedName>
</protein>
<dbReference type="InterPro" id="IPR036388">
    <property type="entry name" value="WH-like_DNA-bd_sf"/>
</dbReference>
<comment type="caution">
    <text evidence="5">The sequence shown here is derived from an EMBL/GenBank/DDBJ whole genome shotgun (WGS) entry which is preliminary data.</text>
</comment>
<feature type="domain" description="HTH asnC-type" evidence="4">
    <location>
        <begin position="12"/>
        <end position="73"/>
    </location>
</feature>
<dbReference type="InterPro" id="IPR019888">
    <property type="entry name" value="Tscrpt_reg_AsnC-like"/>
</dbReference>
<keyword evidence="6" id="KW-1185">Reference proteome</keyword>
<dbReference type="EMBL" id="JXMW01000021">
    <property type="protein sequence ID" value="OQD58286.1"/>
    <property type="molecule type" value="Genomic_DNA"/>
</dbReference>
<dbReference type="Gene3D" id="1.10.10.10">
    <property type="entry name" value="Winged helix-like DNA-binding domain superfamily/Winged helix DNA-binding domain"/>
    <property type="match status" value="1"/>
</dbReference>
<dbReference type="SUPFAM" id="SSF54909">
    <property type="entry name" value="Dimeric alpha+beta barrel"/>
    <property type="match status" value="1"/>
</dbReference>
<dbReference type="Pfam" id="PF01037">
    <property type="entry name" value="AsnC_trans_reg"/>
    <property type="match status" value="1"/>
</dbReference>
<organism evidence="5 6">
    <name type="scientific">Methanobrevibacter arboriphilus JCM 13429 = DSM 1125</name>
    <dbReference type="NCBI Taxonomy" id="1300164"/>
    <lineage>
        <taxon>Archaea</taxon>
        <taxon>Methanobacteriati</taxon>
        <taxon>Methanobacteriota</taxon>
        <taxon>Methanomada group</taxon>
        <taxon>Methanobacteria</taxon>
        <taxon>Methanobacteriales</taxon>
        <taxon>Methanobacteriaceae</taxon>
        <taxon>Methanobrevibacter</taxon>
    </lineage>
</organism>
<evidence type="ECO:0000313" key="5">
    <source>
        <dbReference type="EMBL" id="OQD58286.1"/>
    </source>
</evidence>
<keyword evidence="3" id="KW-0804">Transcription</keyword>
<gene>
    <name evidence="5" type="ORF">MBBAR_21c00050</name>
</gene>